<sequence>MKDLKSLLKIKNNNTGMKVLSVFIAILIWLLVANINDPVRTERFSGIPVQIVNENALTDLGYAYEVLEGDEVTITVEGKRSILNDMTATDFQAVADFSKLSEVDAVPIDVTAKKYANQLEITLGNVNTMKIKKDAVVSISVPVNIILEGSPADGYAVGSKTGTPNLVKVTGPENLLSSAEEIRAYVDIDGISHDVTTTADPVLYDKEGEIIDSTQIEMDTASINVLVNLWKTKMVKVNQQYVGTPADGYELTSFDYEPKQILIAAPDDVIDDISSITLPNISVEGLTQSYEADITLDEDYLPEDVILADDTQDVKVQATIEKRITRRLTFTESDISIRGRNNRTVSFGSGNDYSIRVDGAESLVKELKIADFTPWVDLSDLDEGEHSVRIHVKEVDGVTVNATPRVTLTIE</sequence>
<evidence type="ECO:0000313" key="2">
    <source>
        <dbReference type="Proteomes" id="UP000886805"/>
    </source>
</evidence>
<gene>
    <name evidence="1" type="ORF">H9849_08735</name>
</gene>
<dbReference type="PANTHER" id="PTHR37804">
    <property type="entry name" value="CDAA REGULATORY PROTEIN CDAR"/>
    <property type="match status" value="1"/>
</dbReference>
<reference evidence="1" key="2">
    <citation type="submission" date="2021-04" db="EMBL/GenBank/DDBJ databases">
        <authorList>
            <person name="Gilroy R."/>
        </authorList>
    </citation>
    <scope>NUCLEOTIDE SEQUENCE</scope>
    <source>
        <strain evidence="1">ChiSxjej3B15-1167</strain>
    </source>
</reference>
<dbReference type="InterPro" id="IPR012505">
    <property type="entry name" value="YbbR"/>
</dbReference>
<dbReference type="EMBL" id="DXEQ01000262">
    <property type="protein sequence ID" value="HIX73093.1"/>
    <property type="molecule type" value="Genomic_DNA"/>
</dbReference>
<comment type="caution">
    <text evidence="1">The sequence shown here is derived from an EMBL/GenBank/DDBJ whole genome shotgun (WGS) entry which is preliminary data.</text>
</comment>
<reference evidence="1" key="1">
    <citation type="journal article" date="2021" name="PeerJ">
        <title>Extensive microbial diversity within the chicken gut microbiome revealed by metagenomics and culture.</title>
        <authorList>
            <person name="Gilroy R."/>
            <person name="Ravi A."/>
            <person name="Getino M."/>
            <person name="Pursley I."/>
            <person name="Horton D.L."/>
            <person name="Alikhan N.F."/>
            <person name="Baker D."/>
            <person name="Gharbi K."/>
            <person name="Hall N."/>
            <person name="Watson M."/>
            <person name="Adriaenssens E.M."/>
            <person name="Foster-Nyarko E."/>
            <person name="Jarju S."/>
            <person name="Secka A."/>
            <person name="Antonio M."/>
            <person name="Oren A."/>
            <person name="Chaudhuri R.R."/>
            <person name="La Ragione R."/>
            <person name="Hildebrand F."/>
            <person name="Pallen M.J."/>
        </authorList>
    </citation>
    <scope>NUCLEOTIDE SEQUENCE</scope>
    <source>
        <strain evidence="1">ChiSxjej3B15-1167</strain>
    </source>
</reference>
<dbReference type="InterPro" id="IPR053154">
    <property type="entry name" value="c-di-AMP_regulator"/>
</dbReference>
<organism evidence="1 2">
    <name type="scientific">Candidatus Anaerobutyricum stercoripullorum</name>
    <dbReference type="NCBI Taxonomy" id="2838456"/>
    <lineage>
        <taxon>Bacteria</taxon>
        <taxon>Bacillati</taxon>
        <taxon>Bacillota</taxon>
        <taxon>Clostridia</taxon>
        <taxon>Lachnospirales</taxon>
        <taxon>Lachnospiraceae</taxon>
        <taxon>Anaerobutyricum</taxon>
    </lineage>
</organism>
<name>A0A9D2BEH6_9FIRM</name>
<proteinExistence type="predicted"/>
<evidence type="ECO:0008006" key="3">
    <source>
        <dbReference type="Google" id="ProtNLM"/>
    </source>
</evidence>
<dbReference type="PANTHER" id="PTHR37804:SF1">
    <property type="entry name" value="CDAA REGULATORY PROTEIN CDAR"/>
    <property type="match status" value="1"/>
</dbReference>
<dbReference type="Pfam" id="PF07949">
    <property type="entry name" value="YbbR"/>
    <property type="match status" value="3"/>
</dbReference>
<dbReference type="Gene3D" id="2.170.120.30">
    <property type="match status" value="2"/>
</dbReference>
<protein>
    <recommendedName>
        <fullName evidence="3">YbbR-like protein</fullName>
    </recommendedName>
</protein>
<dbReference type="AlphaFoldDB" id="A0A9D2BEH6"/>
<evidence type="ECO:0000313" key="1">
    <source>
        <dbReference type="EMBL" id="HIX73093.1"/>
    </source>
</evidence>
<dbReference type="Gene3D" id="2.170.120.40">
    <property type="entry name" value="YbbR-like domain"/>
    <property type="match status" value="2"/>
</dbReference>
<dbReference type="Proteomes" id="UP000886805">
    <property type="component" value="Unassembled WGS sequence"/>
</dbReference>
<accession>A0A9D2BEH6</accession>